<sequence>MLNYIDELLDTIFGAEENSPGTDINYRLHIKLIAYNFNHPKYIAYCNGMLEEKFNDLPESEKIVKYSWYEKELRRIIPVPNKAFFTHLPAAQQSLQIYVTEEITYLKLLTAIPTSSNTDKIRLNLGVSEASLLLLGLSENAVVDEPNWLRFAHKISRFFSTVGAEHISPESVRSNGFRHKPQTVVSLINKLLAVITWLRSK</sequence>
<evidence type="ECO:0008006" key="3">
    <source>
        <dbReference type="Google" id="ProtNLM"/>
    </source>
</evidence>
<dbReference type="EMBL" id="CP149822">
    <property type="protein sequence ID" value="WZN41959.1"/>
    <property type="molecule type" value="Genomic_DNA"/>
</dbReference>
<protein>
    <recommendedName>
        <fullName evidence="3">RteC protein</fullName>
    </recommendedName>
</protein>
<name>A0ABZ2YSZ4_9BACT</name>
<evidence type="ECO:0000313" key="2">
    <source>
        <dbReference type="Proteomes" id="UP001485459"/>
    </source>
</evidence>
<dbReference type="RefSeq" id="WP_341836802.1">
    <property type="nucleotide sequence ID" value="NZ_CP149822.1"/>
</dbReference>
<gene>
    <name evidence="1" type="ORF">WJU16_02775</name>
</gene>
<proteinExistence type="predicted"/>
<accession>A0ABZ2YSZ4</accession>
<reference evidence="2" key="1">
    <citation type="submission" date="2024-03" db="EMBL/GenBank/DDBJ databases">
        <title>Chitinophaga horti sp. nov., isolated from garden soil.</title>
        <authorList>
            <person name="Lee D.S."/>
            <person name="Han D.M."/>
            <person name="Baek J.H."/>
            <person name="Choi D.G."/>
            <person name="Jeon J.H."/>
            <person name="Jeon C.O."/>
        </authorList>
    </citation>
    <scope>NUCLEOTIDE SEQUENCE [LARGE SCALE GENOMIC DNA]</scope>
    <source>
        <strain evidence="2">GPA1</strain>
    </source>
</reference>
<organism evidence="1 2">
    <name type="scientific">Chitinophaga pollutisoli</name>
    <dbReference type="NCBI Taxonomy" id="3133966"/>
    <lineage>
        <taxon>Bacteria</taxon>
        <taxon>Pseudomonadati</taxon>
        <taxon>Bacteroidota</taxon>
        <taxon>Chitinophagia</taxon>
        <taxon>Chitinophagales</taxon>
        <taxon>Chitinophagaceae</taxon>
        <taxon>Chitinophaga</taxon>
    </lineage>
</organism>
<keyword evidence="2" id="KW-1185">Reference proteome</keyword>
<evidence type="ECO:0000313" key="1">
    <source>
        <dbReference type="EMBL" id="WZN41959.1"/>
    </source>
</evidence>
<dbReference type="Proteomes" id="UP001485459">
    <property type="component" value="Chromosome"/>
</dbReference>